<keyword evidence="5" id="KW-0539">Nucleus</keyword>
<dbReference type="GO" id="GO:0008270">
    <property type="term" value="F:zinc ion binding"/>
    <property type="evidence" value="ECO:0007669"/>
    <property type="project" value="UniProtKB-KW"/>
</dbReference>
<accession>A0A2N5VMR2</accession>
<gene>
    <name evidence="8" type="ORF">PCASD_01080</name>
</gene>
<feature type="compositionally biased region" description="Polar residues" evidence="6">
    <location>
        <begin position="102"/>
        <end position="111"/>
    </location>
</feature>
<keyword evidence="3" id="KW-0863">Zinc-finger</keyword>
<dbReference type="InterPro" id="IPR008906">
    <property type="entry name" value="HATC_C_dom"/>
</dbReference>
<dbReference type="SUPFAM" id="SSF53098">
    <property type="entry name" value="Ribonuclease H-like"/>
    <property type="match status" value="1"/>
</dbReference>
<keyword evidence="4" id="KW-0862">Zinc</keyword>
<evidence type="ECO:0000313" key="9">
    <source>
        <dbReference type="Proteomes" id="UP000235392"/>
    </source>
</evidence>
<evidence type="ECO:0000256" key="5">
    <source>
        <dbReference type="ARBA" id="ARBA00023242"/>
    </source>
</evidence>
<dbReference type="GO" id="GO:0046983">
    <property type="term" value="F:protein dimerization activity"/>
    <property type="evidence" value="ECO:0007669"/>
    <property type="project" value="InterPro"/>
</dbReference>
<protein>
    <recommendedName>
        <fullName evidence="7">HAT C-terminal dimerisation domain-containing protein</fullName>
    </recommendedName>
</protein>
<feature type="region of interest" description="Disordered" evidence="6">
    <location>
        <begin position="91"/>
        <end position="111"/>
    </location>
</feature>
<proteinExistence type="predicted"/>
<name>A0A2N5VMR2_9BASI</name>
<feature type="non-terminal residue" evidence="8">
    <location>
        <position position="1"/>
    </location>
</feature>
<dbReference type="Pfam" id="PF05699">
    <property type="entry name" value="Dimer_Tnp_hAT"/>
    <property type="match status" value="1"/>
</dbReference>
<dbReference type="GO" id="GO:0005634">
    <property type="term" value="C:nucleus"/>
    <property type="evidence" value="ECO:0007669"/>
    <property type="project" value="UniProtKB-SubCell"/>
</dbReference>
<evidence type="ECO:0000256" key="4">
    <source>
        <dbReference type="ARBA" id="ARBA00022833"/>
    </source>
</evidence>
<evidence type="ECO:0000256" key="3">
    <source>
        <dbReference type="ARBA" id="ARBA00022771"/>
    </source>
</evidence>
<organism evidence="8 9">
    <name type="scientific">Puccinia coronata f. sp. avenae</name>
    <dbReference type="NCBI Taxonomy" id="200324"/>
    <lineage>
        <taxon>Eukaryota</taxon>
        <taxon>Fungi</taxon>
        <taxon>Dikarya</taxon>
        <taxon>Basidiomycota</taxon>
        <taxon>Pucciniomycotina</taxon>
        <taxon>Pucciniomycetes</taxon>
        <taxon>Pucciniales</taxon>
        <taxon>Pucciniaceae</taxon>
        <taxon>Puccinia</taxon>
    </lineage>
</organism>
<dbReference type="InterPro" id="IPR012337">
    <property type="entry name" value="RNaseH-like_sf"/>
</dbReference>
<dbReference type="PANTHER" id="PTHR46481">
    <property type="entry name" value="ZINC FINGER BED DOMAIN-CONTAINING PROTEIN 4"/>
    <property type="match status" value="1"/>
</dbReference>
<dbReference type="PANTHER" id="PTHR46481:SF10">
    <property type="entry name" value="ZINC FINGER BED DOMAIN-CONTAINING PROTEIN 39"/>
    <property type="match status" value="1"/>
</dbReference>
<dbReference type="InterPro" id="IPR052035">
    <property type="entry name" value="ZnF_BED_domain_contain"/>
</dbReference>
<evidence type="ECO:0000256" key="6">
    <source>
        <dbReference type="SAM" id="MobiDB-lite"/>
    </source>
</evidence>
<sequence>VEVYLSSDCEDEAYNPLSYWNANNKQFPTLSNMARTFLAVPASSAPTERAFSSGRYIQDYTRNQLNPNTLQSLICLKNWLSEKLIDQAVRDPTRPGIRSDIPGSSGSGSQP</sequence>
<evidence type="ECO:0000256" key="1">
    <source>
        <dbReference type="ARBA" id="ARBA00004123"/>
    </source>
</evidence>
<evidence type="ECO:0000259" key="7">
    <source>
        <dbReference type="Pfam" id="PF05699"/>
    </source>
</evidence>
<keyword evidence="2" id="KW-0479">Metal-binding</keyword>
<comment type="subcellular location">
    <subcellularLocation>
        <location evidence="1">Nucleus</location>
    </subcellularLocation>
</comment>
<feature type="domain" description="HAT C-terminal dimerisation" evidence="7">
    <location>
        <begin position="2"/>
        <end position="80"/>
    </location>
</feature>
<dbReference type="Proteomes" id="UP000235392">
    <property type="component" value="Unassembled WGS sequence"/>
</dbReference>
<comment type="caution">
    <text evidence="8">The sequence shown here is derived from an EMBL/GenBank/DDBJ whole genome shotgun (WGS) entry which is preliminary data.</text>
</comment>
<evidence type="ECO:0000256" key="2">
    <source>
        <dbReference type="ARBA" id="ARBA00022723"/>
    </source>
</evidence>
<evidence type="ECO:0000313" key="8">
    <source>
        <dbReference type="EMBL" id="PLW51293.1"/>
    </source>
</evidence>
<dbReference type="EMBL" id="PGCI01000006">
    <property type="protein sequence ID" value="PLW51293.1"/>
    <property type="molecule type" value="Genomic_DNA"/>
</dbReference>
<reference evidence="8 9" key="1">
    <citation type="submission" date="2017-11" db="EMBL/GenBank/DDBJ databases">
        <title>De novo assembly and phasing of dikaryotic genomes from two isolates of Puccinia coronata f. sp. avenae, the causal agent of oat crown rust.</title>
        <authorList>
            <person name="Miller M.E."/>
            <person name="Zhang Y."/>
            <person name="Omidvar V."/>
            <person name="Sperschneider J."/>
            <person name="Schwessinger B."/>
            <person name="Raley C."/>
            <person name="Palmer J.M."/>
            <person name="Garnica D."/>
            <person name="Upadhyaya N."/>
            <person name="Rathjen J."/>
            <person name="Taylor J.M."/>
            <person name="Park R.F."/>
            <person name="Dodds P.N."/>
            <person name="Hirsch C.D."/>
            <person name="Kianian S.F."/>
            <person name="Figueroa M."/>
        </authorList>
    </citation>
    <scope>NUCLEOTIDE SEQUENCE [LARGE SCALE GENOMIC DNA]</scope>
    <source>
        <strain evidence="8">12SD80</strain>
    </source>
</reference>
<dbReference type="AlphaFoldDB" id="A0A2N5VMR2"/>